<organism evidence="3 4">
    <name type="scientific">Drosophila arizonae</name>
    <name type="common">Fruit fly</name>
    <dbReference type="NCBI Taxonomy" id="7263"/>
    <lineage>
        <taxon>Eukaryota</taxon>
        <taxon>Metazoa</taxon>
        <taxon>Ecdysozoa</taxon>
        <taxon>Arthropoda</taxon>
        <taxon>Hexapoda</taxon>
        <taxon>Insecta</taxon>
        <taxon>Pterygota</taxon>
        <taxon>Neoptera</taxon>
        <taxon>Endopterygota</taxon>
        <taxon>Diptera</taxon>
        <taxon>Brachycera</taxon>
        <taxon>Muscomorpha</taxon>
        <taxon>Ephydroidea</taxon>
        <taxon>Drosophilidae</taxon>
        <taxon>Drosophila</taxon>
    </lineage>
</organism>
<keyword evidence="1" id="KW-0812">Transmembrane</keyword>
<dbReference type="RefSeq" id="XP_017863056.1">
    <property type="nucleotide sequence ID" value="XM_018007567.1"/>
</dbReference>
<dbReference type="InterPro" id="IPR036873">
    <property type="entry name" value="Rhodanese-like_dom_sf"/>
</dbReference>
<evidence type="ECO:0000256" key="1">
    <source>
        <dbReference type="SAM" id="Phobius"/>
    </source>
</evidence>
<keyword evidence="1" id="KW-1133">Transmembrane helix</keyword>
<feature type="transmembrane region" description="Helical" evidence="1">
    <location>
        <begin position="12"/>
        <end position="35"/>
    </location>
</feature>
<dbReference type="PANTHER" id="PTHR44086">
    <property type="entry name" value="THIOSULFATE SULFURTRANSFERASE RDL2, MITOCHONDRIAL-RELATED"/>
    <property type="match status" value="1"/>
</dbReference>
<dbReference type="CDD" id="cd01519">
    <property type="entry name" value="RHOD_HSP67B2"/>
    <property type="match status" value="1"/>
</dbReference>
<dbReference type="InterPro" id="IPR001763">
    <property type="entry name" value="Rhodanese-like_dom"/>
</dbReference>
<accession>A0ABM1P770</accession>
<feature type="domain" description="Rhodanese" evidence="2">
    <location>
        <begin position="84"/>
        <end position="182"/>
    </location>
</feature>
<reference evidence="4" key="3">
    <citation type="submission" date="2025-08" db="UniProtKB">
        <authorList>
            <consortium name="RefSeq"/>
        </authorList>
    </citation>
    <scope>IDENTIFICATION</scope>
    <source>
        <tissue evidence="4">Whole organism</tissue>
    </source>
</reference>
<reference evidence="3" key="1">
    <citation type="journal article" date="1997" name="Nucleic Acids Res.">
        <title>tRNAscan-SE: a program for improved detection of transfer RNA genes in genomic sequence.</title>
        <authorList>
            <person name="Lowe T.M."/>
            <person name="Eddy S.R."/>
        </authorList>
    </citation>
    <scope>NUCLEOTIDE SEQUENCE [LARGE SCALE GENOMIC DNA]</scope>
</reference>
<dbReference type="Gene3D" id="3.40.250.10">
    <property type="entry name" value="Rhodanese-like domain"/>
    <property type="match status" value="1"/>
</dbReference>
<protein>
    <submittedName>
        <fullName evidence="4">Heat shock protein 67B2</fullName>
    </submittedName>
</protein>
<evidence type="ECO:0000259" key="2">
    <source>
        <dbReference type="PROSITE" id="PS50206"/>
    </source>
</evidence>
<evidence type="ECO:0000313" key="3">
    <source>
        <dbReference type="Proteomes" id="UP000694904"/>
    </source>
</evidence>
<evidence type="ECO:0000313" key="4">
    <source>
        <dbReference type="RefSeq" id="XP_017863056.1"/>
    </source>
</evidence>
<proteinExistence type="predicted"/>
<dbReference type="SMART" id="SM00450">
    <property type="entry name" value="RHOD"/>
    <property type="match status" value="1"/>
</dbReference>
<keyword evidence="3" id="KW-1185">Reference proteome</keyword>
<dbReference type="PANTHER" id="PTHR44086:SF10">
    <property type="entry name" value="THIOSULFATE SULFURTRANSFERASE_RHODANESE-LIKE DOMAIN-CONTAINING PROTEIN 3"/>
    <property type="match status" value="1"/>
</dbReference>
<dbReference type="GeneID" id="108613829"/>
<dbReference type="Pfam" id="PF00581">
    <property type="entry name" value="Rhodanese"/>
    <property type="match status" value="1"/>
</dbReference>
<keyword evidence="1" id="KW-0472">Membrane</keyword>
<dbReference type="PROSITE" id="PS50206">
    <property type="entry name" value="RHODANESE_3"/>
    <property type="match status" value="1"/>
</dbReference>
<gene>
    <name evidence="4" type="primary">LOC108613829</name>
</gene>
<dbReference type="SUPFAM" id="SSF52821">
    <property type="entry name" value="Rhodanese/Cell cycle control phosphatase"/>
    <property type="match status" value="1"/>
</dbReference>
<reference evidence="3" key="2">
    <citation type="journal article" date="2016" name="G3 (Bethesda)">
        <title>Genome Evolution in Three Species of Cactophilic Drosophila.</title>
        <authorList>
            <person name="Sanchez-Flores A."/>
            <person name="Penazola F."/>
            <person name="Carpinteyro-Ponce J."/>
            <person name="Nazario-Yepiz N."/>
            <person name="Abreu-Goodger C."/>
            <person name="Machado C.A."/>
            <person name="Markow T.A."/>
        </authorList>
    </citation>
    <scope>NUCLEOTIDE SEQUENCE [LARGE SCALE GENOMIC DNA]</scope>
</reference>
<name>A0ABM1P770_DROAR</name>
<sequence>MRLININIGAANAAAAVAVDAFVIVLTVASLLPIISANDSTNREFSDPSAIKPGESTISSAANLHIKRSKIMDATYEQVKDVPNHPEIYLIDVRNPEELTATGSIPSSLNVPLPELEAALKSDSEEFEKKYGRAKPANDANIIFTCRSGRRAQEAAEIAKTVGFTNLSVYRGSWLEWAEKEGLPQ</sequence>
<keyword evidence="4" id="KW-0346">Stress response</keyword>
<dbReference type="Proteomes" id="UP000694904">
    <property type="component" value="Chromosome 4"/>
</dbReference>